<feature type="transmembrane region" description="Helical" evidence="1">
    <location>
        <begin position="142"/>
        <end position="175"/>
    </location>
</feature>
<name>A0A486XKP7_9GAMM</name>
<feature type="transmembrane region" description="Helical" evidence="1">
    <location>
        <begin position="65"/>
        <end position="82"/>
    </location>
</feature>
<gene>
    <name evidence="3" type="ORF">BAL341_1183</name>
</gene>
<protein>
    <submittedName>
        <fullName evidence="3">Membrane protein</fullName>
    </submittedName>
</protein>
<feature type="transmembrane region" description="Helical" evidence="1">
    <location>
        <begin position="259"/>
        <end position="287"/>
    </location>
</feature>
<dbReference type="AlphaFoldDB" id="A0A486XKP7"/>
<feature type="transmembrane region" description="Helical" evidence="1">
    <location>
        <begin position="195"/>
        <end position="215"/>
    </location>
</feature>
<keyword evidence="1" id="KW-1133">Transmembrane helix</keyword>
<keyword evidence="1" id="KW-0472">Membrane</keyword>
<dbReference type="InterPro" id="IPR025513">
    <property type="entry name" value="DUF4401"/>
</dbReference>
<reference evidence="3" key="1">
    <citation type="submission" date="2019-04" db="EMBL/GenBank/DDBJ databases">
        <authorList>
            <person name="Brambilla D."/>
        </authorList>
    </citation>
    <scope>NUCLEOTIDE SEQUENCE</scope>
    <source>
        <strain evidence="3">BAL1</strain>
    </source>
</reference>
<organism evidence="3">
    <name type="scientific">Rheinheimera sp. BAL341</name>
    <dbReference type="NCBI Taxonomy" id="1708203"/>
    <lineage>
        <taxon>Bacteria</taxon>
        <taxon>Pseudomonadati</taxon>
        <taxon>Pseudomonadota</taxon>
        <taxon>Gammaproteobacteria</taxon>
        <taxon>Chromatiales</taxon>
        <taxon>Chromatiaceae</taxon>
        <taxon>Rheinheimera</taxon>
    </lineage>
</organism>
<feature type="transmembrane region" description="Helical" evidence="1">
    <location>
        <begin position="32"/>
        <end position="59"/>
    </location>
</feature>
<feature type="transmembrane region" description="Helical" evidence="1">
    <location>
        <begin position="294"/>
        <end position="311"/>
    </location>
</feature>
<feature type="transmembrane region" description="Helical" evidence="1">
    <location>
        <begin position="227"/>
        <end position="247"/>
    </location>
</feature>
<dbReference type="Pfam" id="PF14351">
    <property type="entry name" value="DUF4401"/>
    <property type="match status" value="1"/>
</dbReference>
<accession>A0A486XKP7</accession>
<sequence>MAHNSSLLNELQQAGIVDTEQTQRLAQHGSPWWLQLLLGFAAWIASLLIISSFVGPLLALADNDIVRLFAAVSLLGTALWLARQHHDFVQQMSVAIALAGQGLLVYALYELSDNNDELARYSCALISFALLFSWLNPLHRRISLIIASVCLLSLINSALLLALISNLLATLALVLWCSRSHWAGIQHASRIKSVLDVITLAALGLTLLGQCLLVFDSSSWLDNKLDLARALYSALGSVLLISTVFWLSRLATVPSRLVLLSITTLLCVLLYPASGLLTSSAMMLACFYGCSQRWAVLCLLSMLFAISQFYYSLELNLLHKSGLLAVSGLLVLAAWLLLQRYQRRLV</sequence>
<feature type="transmembrane region" description="Helical" evidence="1">
    <location>
        <begin position="317"/>
        <end position="338"/>
    </location>
</feature>
<evidence type="ECO:0000256" key="1">
    <source>
        <dbReference type="SAM" id="Phobius"/>
    </source>
</evidence>
<dbReference type="EMBL" id="CAAJGR010000078">
    <property type="protein sequence ID" value="VHO03033.1"/>
    <property type="molecule type" value="Genomic_DNA"/>
</dbReference>
<evidence type="ECO:0000313" key="3">
    <source>
        <dbReference type="EMBL" id="VHO03033.1"/>
    </source>
</evidence>
<keyword evidence="1" id="KW-0812">Transmembrane</keyword>
<evidence type="ECO:0000259" key="2">
    <source>
        <dbReference type="Pfam" id="PF14351"/>
    </source>
</evidence>
<proteinExistence type="predicted"/>
<feature type="domain" description="DUF4401" evidence="2">
    <location>
        <begin position="31"/>
        <end position="341"/>
    </location>
</feature>
<feature type="transmembrane region" description="Helical" evidence="1">
    <location>
        <begin position="118"/>
        <end position="135"/>
    </location>
</feature>